<dbReference type="InterPro" id="IPR008972">
    <property type="entry name" value="Cupredoxin"/>
</dbReference>
<dbReference type="PANTHER" id="PTHR48267">
    <property type="entry name" value="CUPREDOXIN SUPERFAMILY PROTEIN"/>
    <property type="match status" value="1"/>
</dbReference>
<dbReference type="InterPro" id="IPR011707">
    <property type="entry name" value="Cu-oxidase-like_N"/>
</dbReference>
<sequence length="168" mass="17762">MVNASHSFSSAMPPTPTLAYRGGPALQTYLGPTIVARQGVPFDVTMISKLGEHPLAEAIDHEIDGVTSTDATNPRVSTHLHGGNTSPDNDGDPVDTFTRSDGPRVYHYGNTQEAAGLWYHDHALGITRLNVLAGLAGGYLISNDDDPGTGPGALTAAPFLRRPTSRCR</sequence>
<dbReference type="STRING" id="995034.SAMN05216219_1139"/>
<accession>A0A1I4ZWG2</accession>
<feature type="region of interest" description="Disordered" evidence="2">
    <location>
        <begin position="67"/>
        <end position="101"/>
    </location>
</feature>
<dbReference type="Proteomes" id="UP000198867">
    <property type="component" value="Unassembled WGS sequence"/>
</dbReference>
<dbReference type="PANTHER" id="PTHR48267:SF1">
    <property type="entry name" value="BILIRUBIN OXIDASE"/>
    <property type="match status" value="1"/>
</dbReference>
<protein>
    <submittedName>
        <fullName evidence="4">Multicopper oxidase</fullName>
    </submittedName>
</protein>
<keyword evidence="5" id="KW-1185">Reference proteome</keyword>
<organism evidence="4 5">
    <name type="scientific">Mycetocola miduiensis</name>
    <dbReference type="NCBI Taxonomy" id="995034"/>
    <lineage>
        <taxon>Bacteria</taxon>
        <taxon>Bacillati</taxon>
        <taxon>Actinomycetota</taxon>
        <taxon>Actinomycetes</taxon>
        <taxon>Micrococcales</taxon>
        <taxon>Microbacteriaceae</taxon>
        <taxon>Mycetocola</taxon>
    </lineage>
</organism>
<evidence type="ECO:0000256" key="2">
    <source>
        <dbReference type="SAM" id="MobiDB-lite"/>
    </source>
</evidence>
<dbReference type="OrthoDB" id="345021at2"/>
<proteinExistence type="inferred from homology"/>
<reference evidence="5" key="1">
    <citation type="submission" date="2016-10" db="EMBL/GenBank/DDBJ databases">
        <authorList>
            <person name="Varghese N."/>
            <person name="Submissions S."/>
        </authorList>
    </citation>
    <scope>NUCLEOTIDE SEQUENCE [LARGE SCALE GENOMIC DNA]</scope>
    <source>
        <strain evidence="5">CGMCC 1.11101</strain>
    </source>
</reference>
<name>A0A1I4ZWG2_9MICO</name>
<dbReference type="Pfam" id="PF07732">
    <property type="entry name" value="Cu-oxidase_3"/>
    <property type="match status" value="1"/>
</dbReference>
<dbReference type="InterPro" id="IPR045087">
    <property type="entry name" value="Cu-oxidase_fam"/>
</dbReference>
<dbReference type="SUPFAM" id="SSF49503">
    <property type="entry name" value="Cupredoxins"/>
    <property type="match status" value="1"/>
</dbReference>
<dbReference type="Gene3D" id="2.60.40.420">
    <property type="entry name" value="Cupredoxins - blue copper proteins"/>
    <property type="match status" value="1"/>
</dbReference>
<evidence type="ECO:0000259" key="3">
    <source>
        <dbReference type="Pfam" id="PF07732"/>
    </source>
</evidence>
<comment type="similarity">
    <text evidence="1">Belongs to the multicopper oxidase family.</text>
</comment>
<feature type="compositionally biased region" description="Polar residues" evidence="2">
    <location>
        <begin position="67"/>
        <end position="76"/>
    </location>
</feature>
<evidence type="ECO:0000256" key="1">
    <source>
        <dbReference type="ARBA" id="ARBA00010609"/>
    </source>
</evidence>
<feature type="domain" description="Plastocyanin-like" evidence="3">
    <location>
        <begin position="73"/>
        <end position="144"/>
    </location>
</feature>
<dbReference type="EMBL" id="FOVM01000002">
    <property type="protein sequence ID" value="SFN54554.1"/>
    <property type="molecule type" value="Genomic_DNA"/>
</dbReference>
<dbReference type="AlphaFoldDB" id="A0A1I4ZWG2"/>
<dbReference type="GO" id="GO:0005507">
    <property type="term" value="F:copper ion binding"/>
    <property type="evidence" value="ECO:0007669"/>
    <property type="project" value="InterPro"/>
</dbReference>
<evidence type="ECO:0000313" key="4">
    <source>
        <dbReference type="EMBL" id="SFN54554.1"/>
    </source>
</evidence>
<gene>
    <name evidence="4" type="ORF">SAMN05216219_1139</name>
</gene>
<evidence type="ECO:0000313" key="5">
    <source>
        <dbReference type="Proteomes" id="UP000198867"/>
    </source>
</evidence>